<proteinExistence type="predicted"/>
<dbReference type="KEGG" id="sre:PTSG_05565"/>
<evidence type="ECO:0000256" key="5">
    <source>
        <dbReference type="SAM" id="SignalP"/>
    </source>
</evidence>
<dbReference type="Pfam" id="PF13855">
    <property type="entry name" value="LRR_8"/>
    <property type="match status" value="3"/>
</dbReference>
<dbReference type="FunFam" id="3.80.10.10:FF:001164">
    <property type="entry name" value="GH01279p"/>
    <property type="match status" value="1"/>
</dbReference>
<dbReference type="GeneID" id="16074010"/>
<dbReference type="SMART" id="SM00365">
    <property type="entry name" value="LRR_SD22"/>
    <property type="match status" value="6"/>
</dbReference>
<evidence type="ECO:0000313" key="6">
    <source>
        <dbReference type="EMBL" id="EGD73870.1"/>
    </source>
</evidence>
<gene>
    <name evidence="6" type="ORF">PTSG_05565</name>
</gene>
<keyword evidence="4" id="KW-1133">Transmembrane helix</keyword>
<dbReference type="InParanoid" id="F2UBK4"/>
<feature type="signal peptide" evidence="5">
    <location>
        <begin position="1"/>
        <end position="27"/>
    </location>
</feature>
<dbReference type="SUPFAM" id="SSF52058">
    <property type="entry name" value="L domain-like"/>
    <property type="match status" value="2"/>
</dbReference>
<dbReference type="SMART" id="SM00369">
    <property type="entry name" value="LRR_TYP"/>
    <property type="match status" value="10"/>
</dbReference>
<feature type="region of interest" description="Disordered" evidence="3">
    <location>
        <begin position="106"/>
        <end position="147"/>
    </location>
</feature>
<dbReference type="Proteomes" id="UP000007799">
    <property type="component" value="Unassembled WGS sequence"/>
</dbReference>
<dbReference type="InterPro" id="IPR032675">
    <property type="entry name" value="LRR_dom_sf"/>
</dbReference>
<protein>
    <submittedName>
        <fullName evidence="6">Variable lymphocyte receptor A</fullName>
    </submittedName>
</protein>
<evidence type="ECO:0000256" key="1">
    <source>
        <dbReference type="ARBA" id="ARBA00022614"/>
    </source>
</evidence>
<evidence type="ECO:0000313" key="7">
    <source>
        <dbReference type="Proteomes" id="UP000007799"/>
    </source>
</evidence>
<evidence type="ECO:0000256" key="2">
    <source>
        <dbReference type="ARBA" id="ARBA00022737"/>
    </source>
</evidence>
<feature type="chain" id="PRO_5003287342" evidence="5">
    <location>
        <begin position="28"/>
        <end position="862"/>
    </location>
</feature>
<dbReference type="PROSITE" id="PS51450">
    <property type="entry name" value="LRR"/>
    <property type="match status" value="6"/>
</dbReference>
<keyword evidence="7" id="KW-1185">Reference proteome</keyword>
<keyword evidence="1" id="KW-0433">Leucine-rich repeat</keyword>
<dbReference type="eggNOG" id="KOG0619">
    <property type="taxonomic scope" value="Eukaryota"/>
</dbReference>
<organism evidence="7">
    <name type="scientific">Salpingoeca rosetta (strain ATCC 50818 / BSB-021)</name>
    <dbReference type="NCBI Taxonomy" id="946362"/>
    <lineage>
        <taxon>Eukaryota</taxon>
        <taxon>Choanoflagellata</taxon>
        <taxon>Craspedida</taxon>
        <taxon>Salpingoecidae</taxon>
        <taxon>Salpingoeca</taxon>
    </lineage>
</organism>
<keyword evidence="6" id="KW-0675">Receptor</keyword>
<name>F2UBK4_SALR5</name>
<feature type="transmembrane region" description="Helical" evidence="4">
    <location>
        <begin position="821"/>
        <end position="844"/>
    </location>
</feature>
<evidence type="ECO:0000256" key="3">
    <source>
        <dbReference type="SAM" id="MobiDB-lite"/>
    </source>
</evidence>
<dbReference type="RefSeq" id="XP_004993433.1">
    <property type="nucleotide sequence ID" value="XM_004993376.1"/>
</dbReference>
<reference evidence="6" key="1">
    <citation type="submission" date="2009-08" db="EMBL/GenBank/DDBJ databases">
        <title>Annotation of Salpingoeca rosetta.</title>
        <authorList>
            <consortium name="The Broad Institute Genome Sequencing Platform"/>
            <person name="Russ C."/>
            <person name="Cuomo C."/>
            <person name="Burger G."/>
            <person name="Gray M.W."/>
            <person name="Holland P.W.H."/>
            <person name="King N."/>
            <person name="Lang F.B.F."/>
            <person name="Roger A.J."/>
            <person name="Ruiz-Trillo I."/>
            <person name="Young S.K."/>
            <person name="Zeng Q."/>
            <person name="Gargeya S."/>
            <person name="Alvarado L."/>
            <person name="Berlin A."/>
            <person name="Chapman S.B."/>
            <person name="Chen Z."/>
            <person name="Freedman E."/>
            <person name="Gellesch M."/>
            <person name="Goldberg J."/>
            <person name="Griggs A."/>
            <person name="Gujja S."/>
            <person name="Heilman E."/>
            <person name="Heiman D."/>
            <person name="Howarth C."/>
            <person name="Mehta T."/>
            <person name="Neiman D."/>
            <person name="Pearson M."/>
            <person name="Roberts A."/>
            <person name="Saif S."/>
            <person name="Shea T."/>
            <person name="Shenoy N."/>
            <person name="Sisk P."/>
            <person name="Stolte C."/>
            <person name="Sykes S."/>
            <person name="White J."/>
            <person name="Yandava C."/>
            <person name="Haas B."/>
            <person name="Nusbaum C."/>
            <person name="Birren B."/>
        </authorList>
    </citation>
    <scope>NUCLEOTIDE SEQUENCE [LARGE SCALE GENOMIC DNA]</scope>
    <source>
        <strain evidence="6">ATCC 50818</strain>
    </source>
</reference>
<keyword evidence="2" id="KW-0677">Repeat</keyword>
<dbReference type="STRING" id="946362.F2UBK4"/>
<keyword evidence="4" id="KW-0812">Transmembrane</keyword>
<dbReference type="AlphaFoldDB" id="F2UBK4"/>
<dbReference type="EMBL" id="GL832967">
    <property type="protein sequence ID" value="EGD73870.1"/>
    <property type="molecule type" value="Genomic_DNA"/>
</dbReference>
<dbReference type="PANTHER" id="PTHR24366">
    <property type="entry name" value="IG(IMMUNOGLOBULIN) AND LRR(LEUCINE RICH REPEAT) DOMAINS"/>
    <property type="match status" value="1"/>
</dbReference>
<dbReference type="PANTHER" id="PTHR24366:SF96">
    <property type="entry name" value="LEUCINE RICH REPEAT CONTAINING 53"/>
    <property type="match status" value="1"/>
</dbReference>
<feature type="compositionally biased region" description="Basic and acidic residues" evidence="3">
    <location>
        <begin position="112"/>
        <end position="121"/>
    </location>
</feature>
<dbReference type="OrthoDB" id="1055097at2759"/>
<dbReference type="Gene3D" id="3.80.10.10">
    <property type="entry name" value="Ribonuclease Inhibitor"/>
    <property type="match status" value="3"/>
</dbReference>
<sequence length="862" mass="95010">MAQCWMLIAVVCAAALVLQPLVKTASALPITQERQDFEARKEHLCRDAAKGLETIPTLLNSYSEDFALKEGETGATSASSTDLKRVWQLVNKMCIDTRAINAPREGVLKASGSERQDESDSARASQAQHHMANALLPQTYPRQERGDVDSTKLQPFLAATNWTSVKSLTLRGLRSPTFALHWLHTTPSVVELDISHNSVQTVDVCFYDGCLSQLISLDLSHNLLTEVPSPLFEVGKTITSLDLSHNFITVFEARTLLGLPITELDLSDNKISVIANYSFVYPAKVQVLDLRSNNLKHLALEVFYNCTSLTHIYLADNLLDEIEGVEFQPLQHLEVLDVSSNYLTVVKEGLATASLQSLYLHDNIITQVDRAAFSLGTHLKNLTLDGNQLQHLPEGVFAACRNLQALYLQHNQLKSVTQNTLQGGDSLTALYLSHNHLTEIKDLGLRKLATLDASFNQLDYFYLHSSALLTSLDLSDNPLSAVPDLTPLTQLQLYGQRDHFMAIIDLSVFANMTGLRVLDMDAAIGSTSAVVFSRHQAPAWSLSDLVFFHMANVIFPHEWLHGSNATANLISLHIGWPGLNETLLPNRQLCSLLGPEATELALESTSYTTLELCEGVSLKTVFLMNNSAIEHVFVHGSPNLVNVSGCSSLAEMSVPEVPVLDISDTKIPPHEALCDTQGSTILIARNWSHPRLGQNSDTKALITRCLEAVNVFDLSDNQWLASLDLVEAAARTVIFSTDPTLSPDGRYQPSRIAPQVFLTQHTLVECELNFDDPYIATDESVISRRLGYNFQCDCVFGSVQGGQCLQSAHSSSHARKVQAKLLAAVFFGGVATTIVCFFVGFRYLGRRTAFPFTRQQNNYTTV</sequence>
<evidence type="ECO:0000256" key="4">
    <source>
        <dbReference type="SAM" id="Phobius"/>
    </source>
</evidence>
<dbReference type="SMART" id="SM00364">
    <property type="entry name" value="LRR_BAC"/>
    <property type="match status" value="6"/>
</dbReference>
<dbReference type="InterPro" id="IPR003591">
    <property type="entry name" value="Leu-rich_rpt_typical-subtyp"/>
</dbReference>
<keyword evidence="4" id="KW-0472">Membrane</keyword>
<keyword evidence="5" id="KW-0732">Signal</keyword>
<accession>F2UBK4</accession>
<dbReference type="InterPro" id="IPR001611">
    <property type="entry name" value="Leu-rich_rpt"/>
</dbReference>